<evidence type="ECO:0000259" key="1">
    <source>
        <dbReference type="Pfam" id="PF13302"/>
    </source>
</evidence>
<dbReference type="PANTHER" id="PTHR43610">
    <property type="entry name" value="BLL6696 PROTEIN"/>
    <property type="match status" value="1"/>
</dbReference>
<dbReference type="InterPro" id="IPR000182">
    <property type="entry name" value="GNAT_dom"/>
</dbReference>
<feature type="domain" description="N-acetyltransferase" evidence="1">
    <location>
        <begin position="16"/>
        <end position="156"/>
    </location>
</feature>
<reference evidence="3" key="1">
    <citation type="journal article" date="2019" name="Int. J. Syst. Evol. Microbiol.">
        <title>The Global Catalogue of Microorganisms (GCM) 10K type strain sequencing project: providing services to taxonomists for standard genome sequencing and annotation.</title>
        <authorList>
            <consortium name="The Broad Institute Genomics Platform"/>
            <consortium name="The Broad Institute Genome Sequencing Center for Infectious Disease"/>
            <person name="Wu L."/>
            <person name="Ma J."/>
        </authorList>
    </citation>
    <scope>NUCLEOTIDE SEQUENCE [LARGE SCALE GENOMIC DNA]</scope>
    <source>
        <strain evidence="3">JCM 17452</strain>
    </source>
</reference>
<comment type="caution">
    <text evidence="2">The sequence shown here is derived from an EMBL/GenBank/DDBJ whole genome shotgun (WGS) entry which is preliminary data.</text>
</comment>
<evidence type="ECO:0000313" key="3">
    <source>
        <dbReference type="Proteomes" id="UP001500027"/>
    </source>
</evidence>
<organism evidence="2 3">
    <name type="scientific">Hyunsoonleella aestuarii</name>
    <dbReference type="NCBI Taxonomy" id="912802"/>
    <lineage>
        <taxon>Bacteria</taxon>
        <taxon>Pseudomonadati</taxon>
        <taxon>Bacteroidota</taxon>
        <taxon>Flavobacteriia</taxon>
        <taxon>Flavobacteriales</taxon>
        <taxon>Flavobacteriaceae</taxon>
    </lineage>
</organism>
<protein>
    <submittedName>
        <fullName evidence="2">GNAT family protein</fullName>
    </submittedName>
</protein>
<evidence type="ECO:0000313" key="2">
    <source>
        <dbReference type="EMBL" id="GAA4269214.1"/>
    </source>
</evidence>
<dbReference type="PANTHER" id="PTHR43610:SF1">
    <property type="entry name" value="N-ACETYLTRANSFERASE DOMAIN-CONTAINING PROTEIN"/>
    <property type="match status" value="1"/>
</dbReference>
<dbReference type="Gene3D" id="3.40.630.30">
    <property type="match status" value="1"/>
</dbReference>
<dbReference type="SUPFAM" id="SSF55729">
    <property type="entry name" value="Acyl-CoA N-acyltransferases (Nat)"/>
    <property type="match status" value="1"/>
</dbReference>
<sequence length="203" mass="23831">MPDLDFSINYILEDDRVKLIPLKVEHVKSLLDISEEPNLWTYFLEKGNGIEKLKKYVLKTINKRNFKQEYPFIIFDKLKNRYAGTTRFYEYSSELKTIKLGHTWFGNEHRGTGLNKHCKFVLFQFAFETLQLERIGFGVHIRNEVSIAAMKSVGCKEEGVLRNYIPDLKGNGRADIILLSILKNEWFDKVKTELKHKLTNIKN</sequence>
<proteinExistence type="predicted"/>
<dbReference type="InterPro" id="IPR016181">
    <property type="entry name" value="Acyl_CoA_acyltransferase"/>
</dbReference>
<name>A0ABP8EAJ8_9FLAO</name>
<dbReference type="RefSeq" id="WP_139000883.1">
    <property type="nucleotide sequence ID" value="NZ_BAABAV010000001.1"/>
</dbReference>
<dbReference type="Proteomes" id="UP001500027">
    <property type="component" value="Unassembled WGS sequence"/>
</dbReference>
<dbReference type="Pfam" id="PF13302">
    <property type="entry name" value="Acetyltransf_3"/>
    <property type="match status" value="1"/>
</dbReference>
<accession>A0ABP8EAJ8</accession>
<gene>
    <name evidence="2" type="ORF">GCM10022257_13150</name>
</gene>
<keyword evidence="3" id="KW-1185">Reference proteome</keyword>
<dbReference type="EMBL" id="BAABAV010000001">
    <property type="protein sequence ID" value="GAA4269214.1"/>
    <property type="molecule type" value="Genomic_DNA"/>
</dbReference>